<dbReference type="EMBL" id="LR586016">
    <property type="protein sequence ID" value="VIP05093.1"/>
    <property type="molecule type" value="Genomic_DNA"/>
</dbReference>
<evidence type="ECO:0008006" key="5">
    <source>
        <dbReference type="Google" id="ProtNLM"/>
    </source>
</evidence>
<dbReference type="AlphaFoldDB" id="A0A6C2YV99"/>
<feature type="region of interest" description="Disordered" evidence="1">
    <location>
        <begin position="642"/>
        <end position="670"/>
    </location>
</feature>
<accession>A0A6C2YV99</accession>
<evidence type="ECO:0000313" key="4">
    <source>
        <dbReference type="Proteomes" id="UP000464378"/>
    </source>
</evidence>
<dbReference type="Proteomes" id="UP000464378">
    <property type="component" value="Chromosome"/>
</dbReference>
<evidence type="ECO:0000313" key="3">
    <source>
        <dbReference type="EMBL" id="VIP05093.1"/>
    </source>
</evidence>
<evidence type="ECO:0000256" key="1">
    <source>
        <dbReference type="SAM" id="MobiDB-lite"/>
    </source>
</evidence>
<sequence length="670" mass="76822">MSATYERRSAQRKLAYFGIILVLLTLTILWRGIISLPNLFAEKTILAQAERLEMREIDQGETELSGSAIRLLLTGSRGLAVCSLWVAAQEKQKRHEWNELELLVKSITKLQPHFVTPWLFQSWNISYNVSVESDRLNDMYFYIGRGIELLAEGERVNRNNPDLRYWVAFTYQNKFGVSDKVDTLRCLYQLSCIPPDERDPKKLVDEKGEINLRAFEQFCQKNPQLVRRLRESKVACLTPEEVIEFLRDNRKVPSRYQDATTLAKTGDQFPVLPPAFVPGGEDEQKPNEPISDSGSDAFLAARAWYRYSLLPLPDPDPEPSATPERAPPGKRIPRKPMLILFRQGAARTQSYYAERLQAEGWFDETGWIVDDRIIGRNRWFPDSTVILGSGTKWSKVAWERAHEMWYQHGRSNGLLLTPEQVENYRNDARLLLDMGLVKSMEENTPTLTADQLADPALARAADSHRKLMYLRQNLGVTNFTYFLYNAEAEKDDITIRGRKLFFDADRLASRYADEAKAIASYREAFDLWKRVFVTYPQYHRDERSDQSQDWVYERQLKYEKLLKSEYGSTARNAVAYARNLLQQATATVLPLNGLTSPYLLEARDARLQERQSLPLTGPLEGLAPDGQPWVKDGVKETVKLRFNSSQPRPAVPGDALSPVQDPQNPNPPPK</sequence>
<name>A0A6C2YV99_9BACT</name>
<proteinExistence type="predicted"/>
<keyword evidence="2" id="KW-1133">Transmembrane helix</keyword>
<reference evidence="3" key="1">
    <citation type="submission" date="2019-04" db="EMBL/GenBank/DDBJ databases">
        <authorList>
            <consortium name="Science for Life Laboratories"/>
        </authorList>
    </citation>
    <scope>NUCLEOTIDE SEQUENCE</scope>
    <source>
        <strain evidence="3">MBLW1</strain>
    </source>
</reference>
<dbReference type="KEGG" id="tim:GMBLW1_41000"/>
<protein>
    <recommendedName>
        <fullName evidence="5">IRE (Iron responsive element)</fullName>
    </recommendedName>
</protein>
<keyword evidence="2" id="KW-0472">Membrane</keyword>
<evidence type="ECO:0000256" key="2">
    <source>
        <dbReference type="SAM" id="Phobius"/>
    </source>
</evidence>
<keyword evidence="4" id="KW-1185">Reference proteome</keyword>
<gene>
    <name evidence="3" type="ORF">GMBLW1_41000</name>
</gene>
<dbReference type="RefSeq" id="WP_162660092.1">
    <property type="nucleotide sequence ID" value="NZ_LR593887.1"/>
</dbReference>
<organism evidence="3">
    <name type="scientific">Tuwongella immobilis</name>
    <dbReference type="NCBI Taxonomy" id="692036"/>
    <lineage>
        <taxon>Bacteria</taxon>
        <taxon>Pseudomonadati</taxon>
        <taxon>Planctomycetota</taxon>
        <taxon>Planctomycetia</taxon>
        <taxon>Gemmatales</taxon>
        <taxon>Gemmataceae</taxon>
        <taxon>Tuwongella</taxon>
    </lineage>
</organism>
<dbReference type="EMBL" id="LR593887">
    <property type="protein sequence ID" value="VTS07542.1"/>
    <property type="molecule type" value="Genomic_DNA"/>
</dbReference>
<dbReference type="InParanoid" id="A0A6C2YV99"/>
<keyword evidence="2" id="KW-0812">Transmembrane</keyword>
<feature type="transmembrane region" description="Helical" evidence="2">
    <location>
        <begin position="14"/>
        <end position="33"/>
    </location>
</feature>